<proteinExistence type="predicted"/>
<dbReference type="AlphaFoldDB" id="A0A167WBK3"/>
<evidence type="ECO:0000313" key="1">
    <source>
        <dbReference type="EMBL" id="ANB75527.1"/>
    </source>
</evidence>
<keyword evidence="2" id="KW-1185">Reference proteome</keyword>
<reference evidence="1 2" key="1">
    <citation type="journal article" date="2016" name="Gene">
        <title>PacBio SMRT assembly of a complex multi-replicon genome reveals chlorocatechol degradative operon in a region of genome plasticity.</title>
        <authorList>
            <person name="Ricker N."/>
            <person name="Shen S.Y."/>
            <person name="Goordial J."/>
            <person name="Jin S."/>
            <person name="Fulthorpe R.R."/>
        </authorList>
    </citation>
    <scope>NUCLEOTIDE SEQUENCE [LARGE SCALE GENOMIC DNA]</scope>
    <source>
        <strain evidence="1 2">OLGA172</strain>
    </source>
</reference>
<gene>
    <name evidence="1" type="ORF">AYM40_24530</name>
</gene>
<name>A0A167WBK3_9BURK</name>
<dbReference type="EMBL" id="CP014579">
    <property type="protein sequence ID" value="ANB75527.1"/>
    <property type="molecule type" value="Genomic_DNA"/>
</dbReference>
<dbReference type="Proteomes" id="UP000076852">
    <property type="component" value="Chromosome 2"/>
</dbReference>
<accession>A0A167WBK3</accession>
<evidence type="ECO:0000313" key="2">
    <source>
        <dbReference type="Proteomes" id="UP000076852"/>
    </source>
</evidence>
<protein>
    <submittedName>
        <fullName evidence="1">Uncharacterized protein</fullName>
    </submittedName>
</protein>
<dbReference type="KEGG" id="buz:AYM40_24530"/>
<sequence>MHVFSSGKTAALGAVAWPGAPRQTWIEPVTYACANTAYQSRRFLIVLQIRASGGHSKTYPQTRWPRQEHE</sequence>
<organism evidence="1 2">
    <name type="scientific">Paraburkholderia phytofirmans OLGA172</name>
    <dbReference type="NCBI Taxonomy" id="1417228"/>
    <lineage>
        <taxon>Bacteria</taxon>
        <taxon>Pseudomonadati</taxon>
        <taxon>Pseudomonadota</taxon>
        <taxon>Betaproteobacteria</taxon>
        <taxon>Burkholderiales</taxon>
        <taxon>Burkholderiaceae</taxon>
        <taxon>Paraburkholderia</taxon>
    </lineage>
</organism>
<dbReference type="STRING" id="1804984.AYM40_24530"/>